<dbReference type="PANTHER" id="PTHR45672">
    <property type="entry name" value="PROTEIN DISULFIDE-ISOMERASE C17H9.14C-RELATED"/>
    <property type="match status" value="1"/>
</dbReference>
<dbReference type="Pfam" id="PF00085">
    <property type="entry name" value="Thioredoxin"/>
    <property type="match status" value="2"/>
</dbReference>
<dbReference type="InterPro" id="IPR013766">
    <property type="entry name" value="Thioredoxin_domain"/>
</dbReference>
<keyword evidence="7 12" id="KW-0413">Isomerase</keyword>
<evidence type="ECO:0000256" key="6">
    <source>
        <dbReference type="ARBA" id="ARBA00023157"/>
    </source>
</evidence>
<name>A0A4Y7TGP0_COPMI</name>
<protein>
    <recommendedName>
        <fullName evidence="3">protein disulfide-isomerase</fullName>
        <ecNumber evidence="3">5.3.4.1</ecNumber>
    </recommendedName>
</protein>
<dbReference type="GO" id="GO:0006457">
    <property type="term" value="P:protein folding"/>
    <property type="evidence" value="ECO:0007669"/>
    <property type="project" value="TreeGrafter"/>
</dbReference>
<keyword evidence="13" id="KW-1185">Reference proteome</keyword>
<comment type="caution">
    <text evidence="12">The sequence shown here is derived from an EMBL/GenBank/DDBJ whole genome shotgun (WGS) entry which is preliminary data.</text>
</comment>
<dbReference type="Proteomes" id="UP000298030">
    <property type="component" value="Unassembled WGS sequence"/>
</dbReference>
<dbReference type="STRING" id="71717.A0A4Y7TGP0"/>
<evidence type="ECO:0000256" key="5">
    <source>
        <dbReference type="ARBA" id="ARBA00022737"/>
    </source>
</evidence>
<dbReference type="InterPro" id="IPR036249">
    <property type="entry name" value="Thioredoxin-like_sf"/>
</dbReference>
<feature type="chain" id="PRO_5021481028" description="protein disulfide-isomerase" evidence="10">
    <location>
        <begin position="19"/>
        <end position="372"/>
    </location>
</feature>
<dbReference type="CDD" id="cd00238">
    <property type="entry name" value="ERp29c"/>
    <property type="match status" value="1"/>
</dbReference>
<feature type="domain" description="Thioredoxin" evidence="11">
    <location>
        <begin position="7"/>
        <end position="127"/>
    </location>
</feature>
<evidence type="ECO:0000313" key="13">
    <source>
        <dbReference type="Proteomes" id="UP000298030"/>
    </source>
</evidence>
<dbReference type="GO" id="GO:0005783">
    <property type="term" value="C:endoplasmic reticulum"/>
    <property type="evidence" value="ECO:0007669"/>
    <property type="project" value="InterPro"/>
</dbReference>
<evidence type="ECO:0000256" key="4">
    <source>
        <dbReference type="ARBA" id="ARBA00022729"/>
    </source>
</evidence>
<dbReference type="InterPro" id="IPR005788">
    <property type="entry name" value="PDI_thioredoxin-like_dom"/>
</dbReference>
<keyword evidence="5" id="KW-0677">Repeat</keyword>
<evidence type="ECO:0000256" key="8">
    <source>
        <dbReference type="ARBA" id="ARBA00023284"/>
    </source>
</evidence>
<keyword evidence="6" id="KW-1015">Disulfide bond</keyword>
<feature type="domain" description="Thioredoxin" evidence="11">
    <location>
        <begin position="129"/>
        <end position="250"/>
    </location>
</feature>
<evidence type="ECO:0000256" key="9">
    <source>
        <dbReference type="RuleBase" id="RU004208"/>
    </source>
</evidence>
<sequence length="372" mass="40482">MRFSIPLLVGALIASVTASNVQELTPDNFDDVVGKVPAFVEFFAPWCGHCKNLAPVWEQLANAFEHAKDKVVIAKVDADGVGRPLGQKYGVTGFPTLKYFDKNGVESKYEEGRDLDTLVAFITKQTGVKSKIPVKPPSAVKKVDVNNFDDLVLDPSKNVFITFTAPWCGHCKNLKPTWEKLAQWFAPESNCIVANMNADDEKNKPLAAKYGVSSYPTIKFFGNGADKTPEDYNGGRSEALLVEFLNEKCGAQRAVGGGLNAQAGRVADLDAIAKQFVAAAKDARATLLKDATALAGKAGDVAKHYVRAMEKLAGGAEAYIEKESKRLAKILAKKNLSEKKLDELKIKANILAAFTEKEEKKDETIAREKAEL</sequence>
<evidence type="ECO:0000313" key="12">
    <source>
        <dbReference type="EMBL" id="TEB33343.1"/>
    </source>
</evidence>
<evidence type="ECO:0000256" key="7">
    <source>
        <dbReference type="ARBA" id="ARBA00023235"/>
    </source>
</evidence>
<dbReference type="PRINTS" id="PR00421">
    <property type="entry name" value="THIOREDOXIN"/>
</dbReference>
<dbReference type="OrthoDB" id="10264505at2759"/>
<dbReference type="NCBIfam" id="TIGR01126">
    <property type="entry name" value="pdi_dom"/>
    <property type="match status" value="2"/>
</dbReference>
<dbReference type="InterPro" id="IPR017937">
    <property type="entry name" value="Thioredoxin_CS"/>
</dbReference>
<dbReference type="Pfam" id="PF07749">
    <property type="entry name" value="ERp29"/>
    <property type="match status" value="1"/>
</dbReference>
<dbReference type="EMBL" id="QPFP01000012">
    <property type="protein sequence ID" value="TEB33343.1"/>
    <property type="molecule type" value="Genomic_DNA"/>
</dbReference>
<dbReference type="SUPFAM" id="SSF52833">
    <property type="entry name" value="Thioredoxin-like"/>
    <property type="match status" value="2"/>
</dbReference>
<proteinExistence type="inferred from homology"/>
<evidence type="ECO:0000256" key="2">
    <source>
        <dbReference type="ARBA" id="ARBA00006347"/>
    </source>
</evidence>
<dbReference type="AlphaFoldDB" id="A0A4Y7TGP0"/>
<dbReference type="EC" id="5.3.4.1" evidence="3"/>
<comment type="similarity">
    <text evidence="2 9">Belongs to the protein disulfide isomerase family.</text>
</comment>
<dbReference type="InterPro" id="IPR036356">
    <property type="entry name" value="ERp29_C_sf"/>
</dbReference>
<dbReference type="CDD" id="cd02998">
    <property type="entry name" value="PDI_a_ERp38"/>
    <property type="match status" value="1"/>
</dbReference>
<keyword evidence="8" id="KW-0676">Redox-active center</keyword>
<accession>A0A4Y7TGP0</accession>
<dbReference type="Gene3D" id="3.40.30.10">
    <property type="entry name" value="Glutaredoxin"/>
    <property type="match status" value="2"/>
</dbReference>
<gene>
    <name evidence="12" type="ORF">FA13DRAFT_1627128</name>
</gene>
<dbReference type="InterPro" id="IPR051063">
    <property type="entry name" value="PDI"/>
</dbReference>
<evidence type="ECO:0000256" key="3">
    <source>
        <dbReference type="ARBA" id="ARBA00012723"/>
    </source>
</evidence>
<reference evidence="12 13" key="1">
    <citation type="journal article" date="2019" name="Nat. Ecol. Evol.">
        <title>Megaphylogeny resolves global patterns of mushroom evolution.</title>
        <authorList>
            <person name="Varga T."/>
            <person name="Krizsan K."/>
            <person name="Foldi C."/>
            <person name="Dima B."/>
            <person name="Sanchez-Garcia M."/>
            <person name="Sanchez-Ramirez S."/>
            <person name="Szollosi G.J."/>
            <person name="Szarkandi J.G."/>
            <person name="Papp V."/>
            <person name="Albert L."/>
            <person name="Andreopoulos W."/>
            <person name="Angelini C."/>
            <person name="Antonin V."/>
            <person name="Barry K.W."/>
            <person name="Bougher N.L."/>
            <person name="Buchanan P."/>
            <person name="Buyck B."/>
            <person name="Bense V."/>
            <person name="Catcheside P."/>
            <person name="Chovatia M."/>
            <person name="Cooper J."/>
            <person name="Damon W."/>
            <person name="Desjardin D."/>
            <person name="Finy P."/>
            <person name="Geml J."/>
            <person name="Haridas S."/>
            <person name="Hughes K."/>
            <person name="Justo A."/>
            <person name="Karasinski D."/>
            <person name="Kautmanova I."/>
            <person name="Kiss B."/>
            <person name="Kocsube S."/>
            <person name="Kotiranta H."/>
            <person name="LaButti K.M."/>
            <person name="Lechner B.E."/>
            <person name="Liimatainen K."/>
            <person name="Lipzen A."/>
            <person name="Lukacs Z."/>
            <person name="Mihaltcheva S."/>
            <person name="Morgado L.N."/>
            <person name="Niskanen T."/>
            <person name="Noordeloos M.E."/>
            <person name="Ohm R.A."/>
            <person name="Ortiz-Santana B."/>
            <person name="Ovrebo C."/>
            <person name="Racz N."/>
            <person name="Riley R."/>
            <person name="Savchenko A."/>
            <person name="Shiryaev A."/>
            <person name="Soop K."/>
            <person name="Spirin V."/>
            <person name="Szebenyi C."/>
            <person name="Tomsovsky M."/>
            <person name="Tulloss R.E."/>
            <person name="Uehling J."/>
            <person name="Grigoriev I.V."/>
            <person name="Vagvolgyi C."/>
            <person name="Papp T."/>
            <person name="Martin F.M."/>
            <person name="Miettinen O."/>
            <person name="Hibbett D.S."/>
            <person name="Nagy L.G."/>
        </authorList>
    </citation>
    <scope>NUCLEOTIDE SEQUENCE [LARGE SCALE GENOMIC DNA]</scope>
    <source>
        <strain evidence="12 13">FP101781</strain>
    </source>
</reference>
<dbReference type="Gene3D" id="1.20.1150.12">
    <property type="entry name" value="Endoplasmic reticulum resident protein 29, C-terminal domain"/>
    <property type="match status" value="1"/>
</dbReference>
<dbReference type="PROSITE" id="PS00194">
    <property type="entry name" value="THIOREDOXIN_1"/>
    <property type="match status" value="2"/>
</dbReference>
<dbReference type="PANTHER" id="PTHR45672:SF11">
    <property type="entry name" value="PROTEIN DISULFIDE-ISOMERASE C17H9.14C"/>
    <property type="match status" value="1"/>
</dbReference>
<dbReference type="SUPFAM" id="SSF47933">
    <property type="entry name" value="ERP29 C domain-like"/>
    <property type="match status" value="1"/>
</dbReference>
<dbReference type="GO" id="GO:0003756">
    <property type="term" value="F:protein disulfide isomerase activity"/>
    <property type="evidence" value="ECO:0007669"/>
    <property type="project" value="UniProtKB-EC"/>
</dbReference>
<keyword evidence="4 10" id="KW-0732">Signal</keyword>
<organism evidence="12 13">
    <name type="scientific">Coprinellus micaceus</name>
    <name type="common">Glistening ink-cap mushroom</name>
    <name type="synonym">Coprinus micaceus</name>
    <dbReference type="NCBI Taxonomy" id="71717"/>
    <lineage>
        <taxon>Eukaryota</taxon>
        <taxon>Fungi</taxon>
        <taxon>Dikarya</taxon>
        <taxon>Basidiomycota</taxon>
        <taxon>Agaricomycotina</taxon>
        <taxon>Agaricomycetes</taxon>
        <taxon>Agaricomycetidae</taxon>
        <taxon>Agaricales</taxon>
        <taxon>Agaricineae</taxon>
        <taxon>Psathyrellaceae</taxon>
        <taxon>Coprinellus</taxon>
    </lineage>
</organism>
<comment type="catalytic activity">
    <reaction evidence="1">
        <text>Catalyzes the rearrangement of -S-S- bonds in proteins.</text>
        <dbReference type="EC" id="5.3.4.1"/>
    </reaction>
</comment>
<feature type="signal peptide" evidence="10">
    <location>
        <begin position="1"/>
        <end position="18"/>
    </location>
</feature>
<evidence type="ECO:0000256" key="1">
    <source>
        <dbReference type="ARBA" id="ARBA00001182"/>
    </source>
</evidence>
<dbReference type="PROSITE" id="PS51352">
    <property type="entry name" value="THIOREDOXIN_2"/>
    <property type="match status" value="2"/>
</dbReference>
<dbReference type="InterPro" id="IPR011679">
    <property type="entry name" value="ERp29_C"/>
</dbReference>
<evidence type="ECO:0000256" key="10">
    <source>
        <dbReference type="SAM" id="SignalP"/>
    </source>
</evidence>
<evidence type="ECO:0000259" key="11">
    <source>
        <dbReference type="PROSITE" id="PS51352"/>
    </source>
</evidence>